<protein>
    <submittedName>
        <fullName evidence="1">Uncharacterized protein</fullName>
    </submittedName>
</protein>
<evidence type="ECO:0000313" key="2">
    <source>
        <dbReference type="Proteomes" id="UP000249363"/>
    </source>
</evidence>
<sequence length="300" mass="34014">MSLTSSALCERVTAFTYVAPQLLKPDVTNFDFFKSSMLTPESYVEVAKSQADLGCRPSECAPYMAIFQTMRNIGRKQNQILENRIDQAALSKALCVFPRLKELTVHFCVPLERKPWLEAYIDHNIDISDGLYTHHVQVVAQALSDRSKWGLDQVDSIHLRGFQIQTGHQYEIPDLMSLSAHLQKLLVGVRSLKMTQSDSAVEVLSQWDLNIDELDMCDMMIDYDTLKRFFAANQPTLHSIGFHNVVVTEVPFEESASQLNVDILSELIGARRGAQGQATTCHCHSRHNGWRIVWEKESLD</sequence>
<dbReference type="EMBL" id="MIKG01000015">
    <property type="protein sequence ID" value="RAO71493.1"/>
    <property type="molecule type" value="Genomic_DNA"/>
</dbReference>
<dbReference type="OrthoDB" id="4221861at2759"/>
<reference evidence="1 2" key="1">
    <citation type="journal article" date="2017" name="Biotechnol. Biofuels">
        <title>Differential beta-glucosidase expression as a function of carbon source availability in Talaromyces amestolkiae: a genomic and proteomic approach.</title>
        <authorList>
            <person name="de Eugenio L.I."/>
            <person name="Mendez-Liter J.A."/>
            <person name="Nieto-Dominguez M."/>
            <person name="Alonso L."/>
            <person name="Gil-Munoz J."/>
            <person name="Barriuso J."/>
            <person name="Prieto A."/>
            <person name="Martinez M.J."/>
        </authorList>
    </citation>
    <scope>NUCLEOTIDE SEQUENCE [LARGE SCALE GENOMIC DNA]</scope>
    <source>
        <strain evidence="1 2">CIB</strain>
    </source>
</reference>
<dbReference type="AlphaFoldDB" id="A0A364L6U8"/>
<dbReference type="GeneID" id="63796720"/>
<comment type="caution">
    <text evidence="1">The sequence shown here is derived from an EMBL/GenBank/DDBJ whole genome shotgun (WGS) entry which is preliminary data.</text>
</comment>
<keyword evidence="2" id="KW-1185">Reference proteome</keyword>
<gene>
    <name evidence="1" type="ORF">BHQ10_007505</name>
</gene>
<organism evidence="1 2">
    <name type="scientific">Talaromyces amestolkiae</name>
    <dbReference type="NCBI Taxonomy" id="1196081"/>
    <lineage>
        <taxon>Eukaryota</taxon>
        <taxon>Fungi</taxon>
        <taxon>Dikarya</taxon>
        <taxon>Ascomycota</taxon>
        <taxon>Pezizomycotina</taxon>
        <taxon>Eurotiomycetes</taxon>
        <taxon>Eurotiomycetidae</taxon>
        <taxon>Eurotiales</taxon>
        <taxon>Trichocomaceae</taxon>
        <taxon>Talaromyces</taxon>
        <taxon>Talaromyces sect. Talaromyces</taxon>
    </lineage>
</organism>
<name>A0A364L6U8_TALAM</name>
<dbReference type="RefSeq" id="XP_040736008.1">
    <property type="nucleotide sequence ID" value="XM_040880208.1"/>
</dbReference>
<proteinExistence type="predicted"/>
<accession>A0A364L6U8</accession>
<dbReference type="STRING" id="1196081.A0A364L6U8"/>
<evidence type="ECO:0000313" key="1">
    <source>
        <dbReference type="EMBL" id="RAO71493.1"/>
    </source>
</evidence>
<dbReference type="Proteomes" id="UP000249363">
    <property type="component" value="Unassembled WGS sequence"/>
</dbReference>